<keyword evidence="2" id="KW-1185">Reference proteome</keyword>
<dbReference type="OrthoDB" id="574651at2"/>
<dbReference type="STRING" id="1641165.XM38_22665"/>
<proteinExistence type="predicted"/>
<evidence type="ECO:0000313" key="2">
    <source>
        <dbReference type="Proteomes" id="UP000191901"/>
    </source>
</evidence>
<dbReference type="EMBL" id="CP021983">
    <property type="protein sequence ID" value="ASC71425.1"/>
    <property type="molecule type" value="Genomic_DNA"/>
</dbReference>
<sequence>MNLTKFDLNVIPGYRPWLEAQIRQLSIKALSTSTLTCNACGEIAGTYIIEYQGQTFRLPGEEAYALLQFVVGSTATTE</sequence>
<protein>
    <submittedName>
        <fullName evidence="1">Uncharacterized protein</fullName>
    </submittedName>
</protein>
<dbReference type="AlphaFoldDB" id="A0A1V8NFI9"/>
<evidence type="ECO:0000313" key="1">
    <source>
        <dbReference type="EMBL" id="ASC71425.1"/>
    </source>
</evidence>
<dbReference type="RefSeq" id="WP_080813002.1">
    <property type="nucleotide sequence ID" value="NZ_CP021983.2"/>
</dbReference>
<accession>A0A1V8NFI9</accession>
<dbReference type="KEGG" id="hhg:XM38_023770"/>
<name>A0A1V8NFI9_9CYAN</name>
<reference evidence="1 2" key="1">
    <citation type="journal article" date="2016" name="Biochim. Biophys. Acta">
        <title>Characterization of red-shifted phycobilisomes isolated from the chlorophyll f-containing cyanobacterium Halomicronema hongdechloris.</title>
        <authorList>
            <person name="Li Y."/>
            <person name="Lin Y."/>
            <person name="Garvey C.J."/>
            <person name="Birch D."/>
            <person name="Corkery R.W."/>
            <person name="Loughlin P.C."/>
            <person name="Scheer H."/>
            <person name="Willows R.D."/>
            <person name="Chen M."/>
        </authorList>
    </citation>
    <scope>NUCLEOTIDE SEQUENCE [LARGE SCALE GENOMIC DNA]</scope>
    <source>
        <strain evidence="1 2">C2206</strain>
    </source>
</reference>
<gene>
    <name evidence="1" type="ORF">XM38_023770</name>
</gene>
<dbReference type="Proteomes" id="UP000191901">
    <property type="component" value="Chromosome"/>
</dbReference>
<organism evidence="1 2">
    <name type="scientific">Halomicronema hongdechloris C2206</name>
    <dbReference type="NCBI Taxonomy" id="1641165"/>
    <lineage>
        <taxon>Bacteria</taxon>
        <taxon>Bacillati</taxon>
        <taxon>Cyanobacteriota</taxon>
        <taxon>Cyanophyceae</taxon>
        <taxon>Nodosilineales</taxon>
        <taxon>Nodosilineaceae</taxon>
        <taxon>Halomicronema</taxon>
    </lineage>
</organism>